<dbReference type="EMBL" id="AODQ01000136">
    <property type="protein sequence ID" value="EMR01191.1"/>
    <property type="molecule type" value="Genomic_DNA"/>
</dbReference>
<proteinExistence type="predicted"/>
<gene>
    <name evidence="1" type="ORF">ADICEAN_03671</name>
</gene>
<dbReference type="AlphaFoldDB" id="M7N1U3"/>
<keyword evidence="2" id="KW-1185">Reference proteome</keyword>
<comment type="caution">
    <text evidence="1">The sequence shown here is derived from an EMBL/GenBank/DDBJ whole genome shotgun (WGS) entry which is preliminary data.</text>
</comment>
<name>M7N1U3_9BACT</name>
<protein>
    <submittedName>
        <fullName evidence="1">Uncharacterized protein</fullName>
    </submittedName>
</protein>
<dbReference type="Proteomes" id="UP000011910">
    <property type="component" value="Unassembled WGS sequence"/>
</dbReference>
<accession>M7N1U3</accession>
<reference evidence="1 2" key="1">
    <citation type="journal article" date="2013" name="Genome Announc.">
        <title>Draft Genome Sequence of Cesiribacter andamanensis Strain AMV16T, Isolated from a Soil Sample from a Mud Volcano in the Andaman Islands, India.</title>
        <authorList>
            <person name="Shivaji S."/>
            <person name="Ara S."/>
            <person name="Begum Z."/>
            <person name="Srinivas T.N."/>
            <person name="Singh A."/>
            <person name="Kumar Pinnaka A."/>
        </authorList>
    </citation>
    <scope>NUCLEOTIDE SEQUENCE [LARGE SCALE GENOMIC DNA]</scope>
    <source>
        <strain evidence="1 2">AMV16</strain>
    </source>
</reference>
<evidence type="ECO:0000313" key="1">
    <source>
        <dbReference type="EMBL" id="EMR01191.1"/>
    </source>
</evidence>
<sequence>MKAGDTLEMEGTSIFRFQEDKIIDIQDIS</sequence>
<evidence type="ECO:0000313" key="2">
    <source>
        <dbReference type="Proteomes" id="UP000011910"/>
    </source>
</evidence>
<organism evidence="1 2">
    <name type="scientific">Cesiribacter andamanensis AMV16</name>
    <dbReference type="NCBI Taxonomy" id="1279009"/>
    <lineage>
        <taxon>Bacteria</taxon>
        <taxon>Pseudomonadati</taxon>
        <taxon>Bacteroidota</taxon>
        <taxon>Cytophagia</taxon>
        <taxon>Cytophagales</taxon>
        <taxon>Cesiribacteraceae</taxon>
        <taxon>Cesiribacter</taxon>
    </lineage>
</organism>